<evidence type="ECO:0000313" key="6">
    <source>
        <dbReference type="Proteomes" id="UP000315842"/>
    </source>
</evidence>
<dbReference type="Gene3D" id="3.90.220.20">
    <property type="entry name" value="DNA methylase specificity domains"/>
    <property type="match status" value="2"/>
</dbReference>
<dbReference type="EMBL" id="BJLP01000011">
    <property type="protein sequence ID" value="GEA80451.1"/>
    <property type="molecule type" value="Genomic_DNA"/>
</dbReference>
<proteinExistence type="inferred from homology"/>
<evidence type="ECO:0000256" key="2">
    <source>
        <dbReference type="ARBA" id="ARBA00022747"/>
    </source>
</evidence>
<organism evidence="5 6">
    <name type="scientific">Cellulomonas uda</name>
    <dbReference type="NCBI Taxonomy" id="1714"/>
    <lineage>
        <taxon>Bacteria</taxon>
        <taxon>Bacillati</taxon>
        <taxon>Actinomycetota</taxon>
        <taxon>Actinomycetes</taxon>
        <taxon>Micrococcales</taxon>
        <taxon>Cellulomonadaceae</taxon>
        <taxon>Cellulomonas</taxon>
    </lineage>
</organism>
<dbReference type="CDD" id="cd17273">
    <property type="entry name" value="RMtype1_S_EcoJA69PI-TRD1-CR1_like"/>
    <property type="match status" value="1"/>
</dbReference>
<gene>
    <name evidence="5" type="ORF">CUD01_08950</name>
</gene>
<dbReference type="InterPro" id="IPR052021">
    <property type="entry name" value="Type-I_RS_S_subunit"/>
</dbReference>
<comment type="caution">
    <text evidence="5">The sequence shown here is derived from an EMBL/GenBank/DDBJ whole genome shotgun (WGS) entry which is preliminary data.</text>
</comment>
<evidence type="ECO:0000259" key="4">
    <source>
        <dbReference type="Pfam" id="PF01420"/>
    </source>
</evidence>
<dbReference type="Proteomes" id="UP000315842">
    <property type="component" value="Unassembled WGS sequence"/>
</dbReference>
<feature type="domain" description="Type I restriction modification DNA specificity" evidence="4">
    <location>
        <begin position="202"/>
        <end position="344"/>
    </location>
</feature>
<keyword evidence="2" id="KW-0680">Restriction system</keyword>
<evidence type="ECO:0000256" key="3">
    <source>
        <dbReference type="ARBA" id="ARBA00023125"/>
    </source>
</evidence>
<protein>
    <recommendedName>
        <fullName evidence="4">Type I restriction modification DNA specificity domain-containing protein</fullName>
    </recommendedName>
</protein>
<name>A0A4Y3K7D4_CELUD</name>
<reference evidence="5 6" key="1">
    <citation type="submission" date="2019-06" db="EMBL/GenBank/DDBJ databases">
        <title>Whole genome shotgun sequence of Cellulomonas uda NBRC 3747.</title>
        <authorList>
            <person name="Hosoyama A."/>
            <person name="Uohara A."/>
            <person name="Ohji S."/>
            <person name="Ichikawa N."/>
        </authorList>
    </citation>
    <scope>NUCLEOTIDE SEQUENCE [LARGE SCALE GENOMIC DNA]</scope>
    <source>
        <strain evidence="5 6">NBRC 3747</strain>
    </source>
</reference>
<dbReference type="Pfam" id="PF01420">
    <property type="entry name" value="Methylase_S"/>
    <property type="match status" value="2"/>
</dbReference>
<dbReference type="PANTHER" id="PTHR30408">
    <property type="entry name" value="TYPE-1 RESTRICTION ENZYME ECOKI SPECIFICITY PROTEIN"/>
    <property type="match status" value="1"/>
</dbReference>
<dbReference type="InterPro" id="IPR000055">
    <property type="entry name" value="Restrct_endonuc_typeI_TRD"/>
</dbReference>
<accession>A0A4Y3K7D4</accession>
<dbReference type="PANTHER" id="PTHR30408:SF12">
    <property type="entry name" value="TYPE I RESTRICTION ENZYME MJAVIII SPECIFICITY SUBUNIT"/>
    <property type="match status" value="1"/>
</dbReference>
<sequence>MNDVTLGDGLEVLIDYRGKTPAKLGSAFTDSGVPVASALLVKAGRLDLGEARFVDAETAARWMSIPTARGDVLLTSEAPLGRVARVPSDDPVVLGQRIFGLRGKRGVLDTGYLYYALQSDPVQASLRGHATGTTVLGIRQAALRTVRIPAPGWDEQRAIAEVLGALDDKIAANDRVVRNIESLADAIFRRAQSAAVEPGVTTFGEIAEVSGGGTPSTRVPEYWDGGVRWATPTDVTRLSAPYLSETSRTITDAGLGACSSSTYPPGSILMTSRATIGAFALAQVPVAVNQGFIVVNARKARHQLWLFHDMRSRVPEFLTHANGATFLELSRGRFKSINVAVPDDDRIDAFNETVRPLHDLAAQTVLESAAVATTRDELLPLLMSGKVQVRDAEKRVEEVL</sequence>
<evidence type="ECO:0000313" key="5">
    <source>
        <dbReference type="EMBL" id="GEA80451.1"/>
    </source>
</evidence>
<dbReference type="GO" id="GO:0003677">
    <property type="term" value="F:DNA binding"/>
    <property type="evidence" value="ECO:0007669"/>
    <property type="project" value="UniProtKB-KW"/>
</dbReference>
<keyword evidence="3" id="KW-0238">DNA-binding</keyword>
<dbReference type="RefSeq" id="WP_141319089.1">
    <property type="nucleotide sequence ID" value="NZ_BJLP01000011.1"/>
</dbReference>
<dbReference type="InterPro" id="IPR044946">
    <property type="entry name" value="Restrct_endonuc_typeI_TRD_sf"/>
</dbReference>
<dbReference type="AlphaFoldDB" id="A0A4Y3K7D4"/>
<comment type="similarity">
    <text evidence="1">Belongs to the type-I restriction system S methylase family.</text>
</comment>
<keyword evidence="6" id="KW-1185">Reference proteome</keyword>
<dbReference type="GO" id="GO:0009307">
    <property type="term" value="P:DNA restriction-modification system"/>
    <property type="evidence" value="ECO:0007669"/>
    <property type="project" value="UniProtKB-KW"/>
</dbReference>
<evidence type="ECO:0000256" key="1">
    <source>
        <dbReference type="ARBA" id="ARBA00010923"/>
    </source>
</evidence>
<feature type="domain" description="Type I restriction modification DNA specificity" evidence="4">
    <location>
        <begin position="67"/>
        <end position="173"/>
    </location>
</feature>
<dbReference type="SUPFAM" id="SSF116734">
    <property type="entry name" value="DNA methylase specificity domain"/>
    <property type="match status" value="2"/>
</dbReference>